<feature type="domain" description="DDE-1" evidence="1">
    <location>
        <begin position="148"/>
        <end position="244"/>
    </location>
</feature>
<organism evidence="2 3">
    <name type="scientific">Ancylostoma caninum</name>
    <name type="common">Dog hookworm</name>
    <dbReference type="NCBI Taxonomy" id="29170"/>
    <lineage>
        <taxon>Eukaryota</taxon>
        <taxon>Metazoa</taxon>
        <taxon>Ecdysozoa</taxon>
        <taxon>Nematoda</taxon>
        <taxon>Chromadorea</taxon>
        <taxon>Rhabditida</taxon>
        <taxon>Rhabditina</taxon>
        <taxon>Rhabditomorpha</taxon>
        <taxon>Strongyloidea</taxon>
        <taxon>Ancylostomatidae</taxon>
        <taxon>Ancylostomatinae</taxon>
        <taxon>Ancylostoma</taxon>
    </lineage>
</organism>
<dbReference type="GO" id="GO:0003676">
    <property type="term" value="F:nucleic acid binding"/>
    <property type="evidence" value="ECO:0007669"/>
    <property type="project" value="InterPro"/>
</dbReference>
<dbReference type="OrthoDB" id="5876883at2759"/>
<reference evidence="2 3" key="1">
    <citation type="submission" date="2014-10" db="EMBL/GenBank/DDBJ databases">
        <title>Draft genome of the hookworm Ancylostoma caninum.</title>
        <authorList>
            <person name="Mitreva M."/>
        </authorList>
    </citation>
    <scope>NUCLEOTIDE SEQUENCE [LARGE SCALE GENOMIC DNA]</scope>
    <source>
        <strain evidence="2 3">Baltimore</strain>
    </source>
</reference>
<evidence type="ECO:0000313" key="3">
    <source>
        <dbReference type="Proteomes" id="UP000252519"/>
    </source>
</evidence>
<proteinExistence type="predicted"/>
<protein>
    <recommendedName>
        <fullName evidence="1">DDE-1 domain-containing protein</fullName>
    </recommendedName>
</protein>
<evidence type="ECO:0000313" key="2">
    <source>
        <dbReference type="EMBL" id="RCN51779.1"/>
    </source>
</evidence>
<dbReference type="AlphaFoldDB" id="A0A368H841"/>
<gene>
    <name evidence="2" type="ORF">ANCCAN_02139</name>
</gene>
<keyword evidence="3" id="KW-1185">Reference proteome</keyword>
<comment type="caution">
    <text evidence="2">The sequence shown here is derived from an EMBL/GenBank/DDBJ whole genome shotgun (WGS) entry which is preliminary data.</text>
</comment>
<dbReference type="InterPro" id="IPR004875">
    <property type="entry name" value="DDE_SF_endonuclease_dom"/>
</dbReference>
<dbReference type="Pfam" id="PF03184">
    <property type="entry name" value="DDE_1"/>
    <property type="match status" value="1"/>
</dbReference>
<accession>A0A368H841</accession>
<evidence type="ECO:0000259" key="1">
    <source>
        <dbReference type="Pfam" id="PF03184"/>
    </source>
</evidence>
<dbReference type="Proteomes" id="UP000252519">
    <property type="component" value="Unassembled WGS sequence"/>
</dbReference>
<dbReference type="EMBL" id="JOJR01000011">
    <property type="protein sequence ID" value="RCN51779.1"/>
    <property type="molecule type" value="Genomic_DNA"/>
</dbReference>
<sequence>MALKINRGEELLIENFKASHRWIQNIKRSCRIVSRCLTFISKKNSLNQDRLFSEAQNVVSELRKEMEGWPMERVCNADQSGFLKELHTALSLVMIVSKKVQRVVKPVARTTHSFTVLPFLFADGHLGEKLFVVMQEVEGKFPEKENFQAANLEVRANTTHIMNKQLMLYWIRSCVASPNAPAMMLLVIDSWNPFKDPAVIQSVLPEGRKVKVVNIPPGTTAQVQPLDVYFFYLLKQCIRESHLTSLHMI</sequence>
<name>A0A368H841_ANCCA</name>